<evidence type="ECO:0000313" key="3">
    <source>
        <dbReference type="Proteomes" id="UP000214588"/>
    </source>
</evidence>
<dbReference type="PANTHER" id="PTHR39341">
    <property type="entry name" value="BSL7085 PROTEIN"/>
    <property type="match status" value="1"/>
</dbReference>
<dbReference type="Pfam" id="PF08984">
    <property type="entry name" value="DUF1858"/>
    <property type="match status" value="1"/>
</dbReference>
<dbReference type="Proteomes" id="UP000214588">
    <property type="component" value="Unassembled WGS sequence"/>
</dbReference>
<feature type="domain" description="DUF1858" evidence="1">
    <location>
        <begin position="1"/>
        <end position="50"/>
    </location>
</feature>
<organism evidence="2 3">
    <name type="scientific">Natranaerobius trueperi</name>
    <dbReference type="NCBI Taxonomy" id="759412"/>
    <lineage>
        <taxon>Bacteria</taxon>
        <taxon>Bacillati</taxon>
        <taxon>Bacillota</taxon>
        <taxon>Clostridia</taxon>
        <taxon>Natranaerobiales</taxon>
        <taxon>Natranaerobiaceae</taxon>
        <taxon>Natranaerobius</taxon>
    </lineage>
</organism>
<dbReference type="SUPFAM" id="SSF140683">
    <property type="entry name" value="SP0561-like"/>
    <property type="match status" value="1"/>
</dbReference>
<reference evidence="2 3" key="1">
    <citation type="submission" date="2017-06" db="EMBL/GenBank/DDBJ databases">
        <title>Draft Genome Sequence of Natranaerobius trueperi halophilic, alkalithermophilic bacteria from soda lakes.</title>
        <authorList>
            <person name="Zhao B."/>
        </authorList>
    </citation>
    <scope>NUCLEOTIDE SEQUENCE [LARGE SCALE GENOMIC DNA]</scope>
    <source>
        <strain evidence="2 3">DSM 18760</strain>
    </source>
</reference>
<evidence type="ECO:0000313" key="2">
    <source>
        <dbReference type="EMBL" id="OWZ83463.1"/>
    </source>
</evidence>
<dbReference type="PANTHER" id="PTHR39341:SF1">
    <property type="entry name" value="DUF1858 DOMAIN-CONTAINING PROTEIN"/>
    <property type="match status" value="1"/>
</dbReference>
<comment type="caution">
    <text evidence="2">The sequence shown here is derived from an EMBL/GenBank/DDBJ whole genome shotgun (WGS) entry which is preliminary data.</text>
</comment>
<dbReference type="NCBIfam" id="TIGR03980">
    <property type="entry name" value="prismane_assoc"/>
    <property type="match status" value="1"/>
</dbReference>
<sequence>MTISEVLKTDKKTAEVFMEHGMHCLGCPSATGETVEQAAMVHGADVDQLIEKLNKVIEE</sequence>
<dbReference type="OrthoDB" id="15017at2"/>
<protein>
    <submittedName>
        <fullName evidence="2">Disulfide oxidoreductase</fullName>
    </submittedName>
</protein>
<dbReference type="InterPro" id="IPR038062">
    <property type="entry name" value="ScdA-like_N_sf"/>
</dbReference>
<gene>
    <name evidence="2" type="ORF">CDO51_08615</name>
</gene>
<accession>A0A226BWS0</accession>
<keyword evidence="3" id="KW-1185">Reference proteome</keyword>
<evidence type="ECO:0000259" key="1">
    <source>
        <dbReference type="Pfam" id="PF08984"/>
    </source>
</evidence>
<dbReference type="InterPro" id="IPR015077">
    <property type="entry name" value="DUF1858"/>
</dbReference>
<dbReference type="Gene3D" id="1.10.3910.10">
    <property type="entry name" value="SP0561-like"/>
    <property type="match status" value="1"/>
</dbReference>
<dbReference type="RefSeq" id="WP_089023892.1">
    <property type="nucleotide sequence ID" value="NZ_NIQC01000018.1"/>
</dbReference>
<name>A0A226BWS0_9FIRM</name>
<dbReference type="InterPro" id="IPR023883">
    <property type="entry name" value="CHP03980_redox-disulphide"/>
</dbReference>
<dbReference type="EMBL" id="NIQC01000018">
    <property type="protein sequence ID" value="OWZ83463.1"/>
    <property type="molecule type" value="Genomic_DNA"/>
</dbReference>
<proteinExistence type="predicted"/>
<dbReference type="AlphaFoldDB" id="A0A226BWS0"/>